<dbReference type="EMBL" id="BMOI01000001">
    <property type="protein sequence ID" value="GGK89189.1"/>
    <property type="molecule type" value="Genomic_DNA"/>
</dbReference>
<reference evidence="2" key="1">
    <citation type="journal article" date="2014" name="Int. J. Syst. Evol. Microbiol.">
        <title>Complete genome sequence of Corynebacterium casei LMG S-19264T (=DSM 44701T), isolated from a smear-ripened cheese.</title>
        <authorList>
            <consortium name="US DOE Joint Genome Institute (JGI-PGF)"/>
            <person name="Walter F."/>
            <person name="Albersmeier A."/>
            <person name="Kalinowski J."/>
            <person name="Ruckert C."/>
        </authorList>
    </citation>
    <scope>NUCLEOTIDE SEQUENCE</scope>
    <source>
        <strain evidence="2">JCM 1480</strain>
    </source>
</reference>
<evidence type="ECO:0000313" key="3">
    <source>
        <dbReference type="EMBL" id="MBM7801612.1"/>
    </source>
</evidence>
<reference evidence="2" key="2">
    <citation type="submission" date="2020-09" db="EMBL/GenBank/DDBJ databases">
        <authorList>
            <person name="Sun Q."/>
            <person name="Ohkuma M."/>
        </authorList>
    </citation>
    <scope>NUCLEOTIDE SEQUENCE</scope>
    <source>
        <strain evidence="2">JCM 1480</strain>
    </source>
</reference>
<feature type="domain" description="AbiEi antitoxin C-terminal" evidence="1">
    <location>
        <begin position="55"/>
        <end position="131"/>
    </location>
</feature>
<evidence type="ECO:0000313" key="2">
    <source>
        <dbReference type="EMBL" id="GGK89189.1"/>
    </source>
</evidence>
<dbReference type="EMBL" id="JAFBCG010000001">
    <property type="protein sequence ID" value="MBM7801612.1"/>
    <property type="molecule type" value="Genomic_DNA"/>
</dbReference>
<dbReference type="Proteomes" id="UP000648535">
    <property type="component" value="Unassembled WGS sequence"/>
</dbReference>
<gene>
    <name evidence="2" type="ORF">GCM10009769_03920</name>
    <name evidence="3" type="ORF">JOE58_000863</name>
</gene>
<proteinExistence type="predicted"/>
<comment type="caution">
    <text evidence="2">The sequence shown here is derived from an EMBL/GenBank/DDBJ whole genome shotgun (WGS) entry which is preliminary data.</text>
</comment>
<dbReference type="RefSeq" id="WP_175329252.1">
    <property type="nucleotide sequence ID" value="NZ_BMOI01000001.1"/>
</dbReference>
<sequence>MPRPRLLTTDDWPEAELRAAVLAGELVAVGECWASPAEPQDAALRAAAAAWSLPDRRLVAATRTAAWVWGALSRSPLPHECVLPGRVRLRVDDPTVRVRDVGLAPEDVTELAGLRLTVPLRTAVDLLRAPGPSAGRMHRADEDAVRGLVVTGLVPLDDLRHALERLGVVPMARQAERRMATVFCAPGA</sequence>
<dbReference type="Pfam" id="PF09407">
    <property type="entry name" value="AbiEi_1"/>
    <property type="match status" value="1"/>
</dbReference>
<evidence type="ECO:0000313" key="4">
    <source>
        <dbReference type="Proteomes" id="UP000648535"/>
    </source>
</evidence>
<name>A0A8H9KX10_9MICO</name>
<evidence type="ECO:0000313" key="5">
    <source>
        <dbReference type="Proteomes" id="UP000746584"/>
    </source>
</evidence>
<dbReference type="Proteomes" id="UP000746584">
    <property type="component" value="Unassembled WGS sequence"/>
</dbReference>
<evidence type="ECO:0000259" key="1">
    <source>
        <dbReference type="Pfam" id="PF09407"/>
    </source>
</evidence>
<dbReference type="InterPro" id="IPR018547">
    <property type="entry name" value="AbiEi_C"/>
</dbReference>
<dbReference type="AlphaFoldDB" id="A0A8H9KX10"/>
<reference evidence="3 5" key="3">
    <citation type="submission" date="2021-01" db="EMBL/GenBank/DDBJ databases">
        <title>Sequencing the genomes of 1000 actinobacteria strains.</title>
        <authorList>
            <person name="Klenk H.-P."/>
        </authorList>
    </citation>
    <scope>NUCLEOTIDE SEQUENCE [LARGE SCALE GENOMIC DNA]</scope>
    <source>
        <strain evidence="3 5">DSM 20542</strain>
    </source>
</reference>
<keyword evidence="5" id="KW-1185">Reference proteome</keyword>
<protein>
    <recommendedName>
        <fullName evidence="1">AbiEi antitoxin C-terminal domain-containing protein</fullName>
    </recommendedName>
</protein>
<organism evidence="2 4">
    <name type="scientific">Curtobacterium luteum</name>
    <dbReference type="NCBI Taxonomy" id="33881"/>
    <lineage>
        <taxon>Bacteria</taxon>
        <taxon>Bacillati</taxon>
        <taxon>Actinomycetota</taxon>
        <taxon>Actinomycetes</taxon>
        <taxon>Micrococcales</taxon>
        <taxon>Microbacteriaceae</taxon>
        <taxon>Curtobacterium</taxon>
    </lineage>
</organism>
<accession>A0A8H9KX10</accession>